<evidence type="ECO:0000313" key="1">
    <source>
        <dbReference type="EMBL" id="KPM32529.1"/>
    </source>
</evidence>
<accession>A0A0P7AVB7</accession>
<keyword evidence="2" id="KW-1185">Reference proteome</keyword>
<gene>
    <name evidence="1" type="ORF">I595_947</name>
</gene>
<dbReference type="EMBL" id="LDJX01000002">
    <property type="protein sequence ID" value="KPM32529.1"/>
    <property type="molecule type" value="Genomic_DNA"/>
</dbReference>
<dbReference type="STRING" id="1300341.I595_947"/>
<reference evidence="1 2" key="1">
    <citation type="submission" date="2015-09" db="EMBL/GenBank/DDBJ databases">
        <title>Genome sequence of the marine flavobacterium Croceitalea dokdonensis DOKDO 023 that contains proton- and sodium-pumping rhodopsins.</title>
        <authorList>
            <person name="Kwon S.-K."/>
            <person name="Lee H.K."/>
            <person name="Kwak M.-J."/>
            <person name="Kim J.F."/>
        </authorList>
    </citation>
    <scope>NUCLEOTIDE SEQUENCE [LARGE SCALE GENOMIC DNA]</scope>
    <source>
        <strain evidence="1 2">DOKDO 023</strain>
    </source>
</reference>
<dbReference type="Proteomes" id="UP000050280">
    <property type="component" value="Unassembled WGS sequence"/>
</dbReference>
<evidence type="ECO:0000313" key="2">
    <source>
        <dbReference type="Proteomes" id="UP000050280"/>
    </source>
</evidence>
<name>A0A0P7AVB7_9FLAO</name>
<protein>
    <submittedName>
        <fullName evidence="1">Uncharacterized protein</fullName>
    </submittedName>
</protein>
<sequence>MTDFGDILLKEANGHGREVCSICQILPTRRLAPVPKGAFRFQIQVLALEETFFKKIQKPRRGRIFGRGSSEKEREPQKLFGFKKLNSLCLDKVDGVP</sequence>
<dbReference type="AlphaFoldDB" id="A0A0P7AVB7"/>
<organism evidence="1 2">
    <name type="scientific">Croceitalea dokdonensis DOKDO 023</name>
    <dbReference type="NCBI Taxonomy" id="1300341"/>
    <lineage>
        <taxon>Bacteria</taxon>
        <taxon>Pseudomonadati</taxon>
        <taxon>Bacteroidota</taxon>
        <taxon>Flavobacteriia</taxon>
        <taxon>Flavobacteriales</taxon>
        <taxon>Flavobacteriaceae</taxon>
        <taxon>Croceitalea</taxon>
    </lineage>
</organism>
<proteinExistence type="predicted"/>
<comment type="caution">
    <text evidence="1">The sequence shown here is derived from an EMBL/GenBank/DDBJ whole genome shotgun (WGS) entry which is preliminary data.</text>
</comment>